<proteinExistence type="predicted"/>
<keyword evidence="3" id="KW-1185">Reference proteome</keyword>
<feature type="compositionally biased region" description="Basic and acidic residues" evidence="1">
    <location>
        <begin position="9"/>
        <end position="23"/>
    </location>
</feature>
<accession>J4HS87</accession>
<organism evidence="2 3">
    <name type="scientific">Fibroporia radiculosa</name>
    <dbReference type="NCBI Taxonomy" id="599839"/>
    <lineage>
        <taxon>Eukaryota</taxon>
        <taxon>Fungi</taxon>
        <taxon>Dikarya</taxon>
        <taxon>Basidiomycota</taxon>
        <taxon>Agaricomycotina</taxon>
        <taxon>Agaricomycetes</taxon>
        <taxon>Polyporales</taxon>
        <taxon>Fibroporiaceae</taxon>
        <taxon>Fibroporia</taxon>
    </lineage>
</organism>
<feature type="region of interest" description="Disordered" evidence="1">
    <location>
        <begin position="1"/>
        <end position="25"/>
    </location>
</feature>
<reference evidence="2 3" key="1">
    <citation type="journal article" date="2012" name="Appl. Environ. Microbiol.">
        <title>Short-read sequencing for genomic analysis of the brown rot fungus Fibroporia radiculosa.</title>
        <authorList>
            <person name="Tang J.D."/>
            <person name="Perkins A.D."/>
            <person name="Sonstegard T.S."/>
            <person name="Schroeder S.G."/>
            <person name="Burgess S.C."/>
            <person name="Diehl S.V."/>
        </authorList>
    </citation>
    <scope>NUCLEOTIDE SEQUENCE [LARGE SCALE GENOMIC DNA]</scope>
    <source>
        <strain evidence="2 3">TFFH 294</strain>
    </source>
</reference>
<name>J4HS87_9APHY</name>
<evidence type="ECO:0000256" key="1">
    <source>
        <dbReference type="SAM" id="MobiDB-lite"/>
    </source>
</evidence>
<dbReference type="OrthoDB" id="2685748at2759"/>
<dbReference type="RefSeq" id="XP_012178095.1">
    <property type="nucleotide sequence ID" value="XM_012322705.1"/>
</dbReference>
<dbReference type="GeneID" id="24093723"/>
<dbReference type="Proteomes" id="UP000006352">
    <property type="component" value="Unassembled WGS sequence"/>
</dbReference>
<dbReference type="EMBL" id="HE796901">
    <property type="protein sequence ID" value="CCL98812.1"/>
    <property type="molecule type" value="Genomic_DNA"/>
</dbReference>
<protein>
    <submittedName>
        <fullName evidence="2">Uncharacterized protein</fullName>
    </submittedName>
</protein>
<sequence length="127" mass="14000">MPATSTPQHPHDSDTTHINREPPVKVPIPEGWTDVISLDDKVKELLKMRTGLSVNAIVLEEVGGARYIFQSGSQVYIWNDISELGYRVTAPQGRDAVVGAIVDDWKGVTLEDLPYVGWDTGKDKEAV</sequence>
<dbReference type="AlphaFoldDB" id="J4HS87"/>
<gene>
    <name evidence="2" type="ORF">FIBRA_00817</name>
</gene>
<dbReference type="HOGENOM" id="CLU_1970603_0_0_1"/>
<evidence type="ECO:0000313" key="3">
    <source>
        <dbReference type="Proteomes" id="UP000006352"/>
    </source>
</evidence>
<evidence type="ECO:0000313" key="2">
    <source>
        <dbReference type="EMBL" id="CCL98812.1"/>
    </source>
</evidence>
<dbReference type="InParanoid" id="J4HS87"/>